<feature type="transmembrane region" description="Helical" evidence="2">
    <location>
        <begin position="264"/>
        <end position="286"/>
    </location>
</feature>
<evidence type="ECO:0000256" key="1">
    <source>
        <dbReference type="SAM" id="MobiDB-lite"/>
    </source>
</evidence>
<protein>
    <submittedName>
        <fullName evidence="4">Uncharacterized protein</fullName>
    </submittedName>
</protein>
<evidence type="ECO:0000256" key="2">
    <source>
        <dbReference type="SAM" id="Phobius"/>
    </source>
</evidence>
<feature type="compositionally biased region" description="Gly residues" evidence="1">
    <location>
        <begin position="72"/>
        <end position="81"/>
    </location>
</feature>
<evidence type="ECO:0000256" key="3">
    <source>
        <dbReference type="SAM" id="SignalP"/>
    </source>
</evidence>
<gene>
    <name evidence="4" type="ORF">PMIN01_12685</name>
</gene>
<dbReference type="OrthoDB" id="3801448at2759"/>
<proteinExistence type="predicted"/>
<evidence type="ECO:0000313" key="5">
    <source>
        <dbReference type="Proteomes" id="UP000756921"/>
    </source>
</evidence>
<evidence type="ECO:0000313" key="4">
    <source>
        <dbReference type="EMBL" id="KAF9728995.1"/>
    </source>
</evidence>
<sequence length="434" mass="45296">MISSSVSVIWLCWILALGPRGTEAQGHGGGGSVSSAYGNVNLGGGSGRFGKSGRRFGHKSVFRDGGHFRSGRNGGQQGGDQIGTNHASGEVHDEDTVVFLTSSSLTTLSMPLETSAAPASVPSEITTLLETTSSLQAVSPTPTETFEQRTSIADAFPKPHSSPATLVGIPYVAPSITDIVQSLSSLLVPAPYPALNSPSSLTTTRLTVTSSTTVYVNFTPLPLPPSVAAEADSSASTQATQAPSLDFAPLPASSVKPLSAGEKAGVGVGITLATLAIVSTIAYKVYRRRQMKARESLGKETGTQNGSPPRGRVMLTSAFTSFFGPRNNREPKHDPEWRVESAEKVSILHIGSVKSVESHARAMTPPLPSLPSSEPRPALSHGETGLLKVGITVPERKQTPILADMALRSNPPVSPSSLPSPPRAGKTESWPLPE</sequence>
<keyword evidence="2" id="KW-0472">Membrane</keyword>
<keyword evidence="2" id="KW-1133">Transmembrane helix</keyword>
<keyword evidence="2" id="KW-0812">Transmembrane</keyword>
<dbReference type="Proteomes" id="UP000756921">
    <property type="component" value="Unassembled WGS sequence"/>
</dbReference>
<feature type="region of interest" description="Disordered" evidence="1">
    <location>
        <begin position="360"/>
        <end position="381"/>
    </location>
</feature>
<organism evidence="4 5">
    <name type="scientific">Paraphaeosphaeria minitans</name>
    <dbReference type="NCBI Taxonomy" id="565426"/>
    <lineage>
        <taxon>Eukaryota</taxon>
        <taxon>Fungi</taxon>
        <taxon>Dikarya</taxon>
        <taxon>Ascomycota</taxon>
        <taxon>Pezizomycotina</taxon>
        <taxon>Dothideomycetes</taxon>
        <taxon>Pleosporomycetidae</taxon>
        <taxon>Pleosporales</taxon>
        <taxon>Massarineae</taxon>
        <taxon>Didymosphaeriaceae</taxon>
        <taxon>Paraphaeosphaeria</taxon>
    </lineage>
</organism>
<feature type="region of interest" description="Disordered" evidence="1">
    <location>
        <begin position="63"/>
        <end position="88"/>
    </location>
</feature>
<name>A0A9P6KJN6_9PLEO</name>
<accession>A0A9P6KJN6</accession>
<keyword evidence="5" id="KW-1185">Reference proteome</keyword>
<dbReference type="EMBL" id="WJXW01000017">
    <property type="protein sequence ID" value="KAF9728995.1"/>
    <property type="molecule type" value="Genomic_DNA"/>
</dbReference>
<feature type="chain" id="PRO_5040377051" evidence="3">
    <location>
        <begin position="25"/>
        <end position="434"/>
    </location>
</feature>
<feature type="signal peptide" evidence="3">
    <location>
        <begin position="1"/>
        <end position="24"/>
    </location>
</feature>
<comment type="caution">
    <text evidence="4">The sequence shown here is derived from an EMBL/GenBank/DDBJ whole genome shotgun (WGS) entry which is preliminary data.</text>
</comment>
<feature type="compositionally biased region" description="Pro residues" evidence="1">
    <location>
        <begin position="412"/>
        <end position="422"/>
    </location>
</feature>
<feature type="compositionally biased region" description="Low complexity" evidence="1">
    <location>
        <begin position="370"/>
        <end position="380"/>
    </location>
</feature>
<dbReference type="AlphaFoldDB" id="A0A9P6KJN6"/>
<feature type="region of interest" description="Disordered" evidence="1">
    <location>
        <begin position="400"/>
        <end position="434"/>
    </location>
</feature>
<keyword evidence="3" id="KW-0732">Signal</keyword>
<reference evidence="4" key="1">
    <citation type="journal article" date="2020" name="Mol. Plant Microbe Interact.">
        <title>Genome Sequence of the Biocontrol Agent Coniothyrium minitans strain Conio (IMI 134523).</title>
        <authorList>
            <person name="Patel D."/>
            <person name="Shittu T.A."/>
            <person name="Baroncelli R."/>
            <person name="Muthumeenakshi S."/>
            <person name="Osborne T.H."/>
            <person name="Janganan T.K."/>
            <person name="Sreenivasaprasad S."/>
        </authorList>
    </citation>
    <scope>NUCLEOTIDE SEQUENCE</scope>
    <source>
        <strain evidence="4">Conio</strain>
    </source>
</reference>